<evidence type="ECO:0000313" key="15">
    <source>
        <dbReference type="EMBL" id="OXA96025.1"/>
    </source>
</evidence>
<evidence type="ECO:0000256" key="6">
    <source>
        <dbReference type="ARBA" id="ARBA00022438"/>
    </source>
</evidence>
<dbReference type="InterPro" id="IPR029058">
    <property type="entry name" value="AB_hydrolase_fold"/>
</dbReference>
<evidence type="ECO:0000256" key="13">
    <source>
        <dbReference type="RuleBase" id="RU003421"/>
    </source>
</evidence>
<reference evidence="15 16" key="1">
    <citation type="submission" date="2016-11" db="EMBL/GenBank/DDBJ databases">
        <title>Whole genomes of Flavobacteriaceae.</title>
        <authorList>
            <person name="Stine C."/>
            <person name="Li C."/>
            <person name="Tadesse D."/>
        </authorList>
    </citation>
    <scope>NUCLEOTIDE SEQUENCE [LARGE SCALE GENOMIC DNA]</scope>
    <source>
        <strain evidence="15 16">CCUG 59446</strain>
    </source>
</reference>
<dbReference type="NCBIfam" id="TIGR01249">
    <property type="entry name" value="pro_imino_pep_1"/>
    <property type="match status" value="1"/>
</dbReference>
<dbReference type="InterPro" id="IPR000073">
    <property type="entry name" value="AB_hydrolase_1"/>
</dbReference>
<dbReference type="GO" id="GO:0006508">
    <property type="term" value="P:proteolysis"/>
    <property type="evidence" value="ECO:0007669"/>
    <property type="project" value="UniProtKB-KW"/>
</dbReference>
<feature type="domain" description="AB hydrolase-1" evidence="14">
    <location>
        <begin position="32"/>
        <end position="288"/>
    </location>
</feature>
<keyword evidence="6 11" id="KW-0031">Aminopeptidase</keyword>
<dbReference type="PANTHER" id="PTHR43722:SF1">
    <property type="entry name" value="PROLINE IMINOPEPTIDASE"/>
    <property type="match status" value="1"/>
</dbReference>
<dbReference type="InterPro" id="IPR005944">
    <property type="entry name" value="Pro_iminopeptidase"/>
</dbReference>
<keyword evidence="9 11" id="KW-0378">Hydrolase</keyword>
<feature type="active site" evidence="12">
    <location>
        <position position="259"/>
    </location>
</feature>
<dbReference type="PRINTS" id="PR00793">
    <property type="entry name" value="PROAMNOPTASE"/>
</dbReference>
<dbReference type="PANTHER" id="PTHR43722">
    <property type="entry name" value="PROLINE IMINOPEPTIDASE"/>
    <property type="match status" value="1"/>
</dbReference>
<protein>
    <recommendedName>
        <fullName evidence="5 11">Proline iminopeptidase</fullName>
        <shortName evidence="11">PIP</shortName>
        <ecNumber evidence="4 11">3.4.11.5</ecNumber>
    </recommendedName>
    <alternativeName>
        <fullName evidence="10 11">Prolyl aminopeptidase</fullName>
    </alternativeName>
</protein>
<evidence type="ECO:0000313" key="16">
    <source>
        <dbReference type="Proteomes" id="UP000198336"/>
    </source>
</evidence>
<dbReference type="GO" id="GO:0004177">
    <property type="term" value="F:aminopeptidase activity"/>
    <property type="evidence" value="ECO:0007669"/>
    <property type="project" value="UniProtKB-UniRule"/>
</dbReference>
<comment type="similarity">
    <text evidence="3 11 13">Belongs to the peptidase S33 family.</text>
</comment>
<feature type="active site" description="Nucleophile" evidence="12">
    <location>
        <position position="104"/>
    </location>
</feature>
<dbReference type="Gene3D" id="3.40.50.1820">
    <property type="entry name" value="alpha/beta hydrolase"/>
    <property type="match status" value="1"/>
</dbReference>
<dbReference type="SUPFAM" id="SSF53474">
    <property type="entry name" value="alpha/beta-Hydrolases"/>
    <property type="match status" value="1"/>
</dbReference>
<evidence type="ECO:0000256" key="2">
    <source>
        <dbReference type="ARBA" id="ARBA00004496"/>
    </source>
</evidence>
<name>A0A226HP99_9FLAO</name>
<evidence type="ECO:0000256" key="8">
    <source>
        <dbReference type="ARBA" id="ARBA00022670"/>
    </source>
</evidence>
<feature type="active site" description="Proton donor" evidence="12">
    <location>
        <position position="286"/>
    </location>
</feature>
<dbReference type="EC" id="3.4.11.5" evidence="4 11"/>
<evidence type="ECO:0000256" key="7">
    <source>
        <dbReference type="ARBA" id="ARBA00022490"/>
    </source>
</evidence>
<comment type="subcellular location">
    <subcellularLocation>
        <location evidence="2 11">Cytoplasm</location>
    </subcellularLocation>
</comment>
<dbReference type="PIRSF" id="PIRSF006431">
    <property type="entry name" value="Pept_S33"/>
    <property type="match status" value="1"/>
</dbReference>
<evidence type="ECO:0000256" key="1">
    <source>
        <dbReference type="ARBA" id="ARBA00001585"/>
    </source>
</evidence>
<dbReference type="EMBL" id="MUHA01000028">
    <property type="protein sequence ID" value="OXA96025.1"/>
    <property type="molecule type" value="Genomic_DNA"/>
</dbReference>
<proteinExistence type="inferred from homology"/>
<evidence type="ECO:0000259" key="14">
    <source>
        <dbReference type="Pfam" id="PF00561"/>
    </source>
</evidence>
<evidence type="ECO:0000256" key="4">
    <source>
        <dbReference type="ARBA" id="ARBA00012568"/>
    </source>
</evidence>
<evidence type="ECO:0000256" key="11">
    <source>
        <dbReference type="PIRNR" id="PIRNR006431"/>
    </source>
</evidence>
<evidence type="ECO:0000256" key="3">
    <source>
        <dbReference type="ARBA" id="ARBA00010088"/>
    </source>
</evidence>
<accession>A0A226HP99</accession>
<evidence type="ECO:0000256" key="12">
    <source>
        <dbReference type="PIRSR" id="PIRSR006431-1"/>
    </source>
</evidence>
<dbReference type="GO" id="GO:0005737">
    <property type="term" value="C:cytoplasm"/>
    <property type="evidence" value="ECO:0007669"/>
    <property type="project" value="UniProtKB-SubCell"/>
</dbReference>
<keyword evidence="7 11" id="KW-0963">Cytoplasm</keyword>
<dbReference type="Pfam" id="PF00561">
    <property type="entry name" value="Abhydrolase_1"/>
    <property type="match status" value="1"/>
</dbReference>
<dbReference type="AlphaFoldDB" id="A0A226HP99"/>
<dbReference type="RefSeq" id="WP_089055723.1">
    <property type="nucleotide sequence ID" value="NZ_MUHA01000028.1"/>
</dbReference>
<comment type="catalytic activity">
    <reaction evidence="1 11 13">
        <text>Release of N-terminal proline from a peptide.</text>
        <dbReference type="EC" id="3.4.11.5"/>
    </reaction>
</comment>
<dbReference type="Proteomes" id="UP000198336">
    <property type="component" value="Unassembled WGS sequence"/>
</dbReference>
<comment type="caution">
    <text evidence="15">The sequence shown here is derived from an EMBL/GenBank/DDBJ whole genome shotgun (WGS) entry which is preliminary data.</text>
</comment>
<dbReference type="InterPro" id="IPR002410">
    <property type="entry name" value="Peptidase_S33"/>
</dbReference>
<evidence type="ECO:0000256" key="9">
    <source>
        <dbReference type="ARBA" id="ARBA00022801"/>
    </source>
</evidence>
<organism evidence="15 16">
    <name type="scientific">Flavobacterium oncorhynchi</name>
    <dbReference type="NCBI Taxonomy" id="728056"/>
    <lineage>
        <taxon>Bacteria</taxon>
        <taxon>Pseudomonadati</taxon>
        <taxon>Bacteroidota</taxon>
        <taxon>Flavobacteriia</taxon>
        <taxon>Flavobacteriales</taxon>
        <taxon>Flavobacteriaceae</taxon>
        <taxon>Flavobacterium</taxon>
    </lineage>
</organism>
<sequence>MNSNPAIQKGYLQVNNLHEIYYEVCGTGEPYLFVHGGPGAGFSEKDKRFFDFKKHKVVFFDQRGASKSKPFASIEDNTTQDLVNDINTLLSHLNIEKINIFGGSWGTALSLVFAIQNPEKVKSLLLRGVFLADQKTIHHFLGGALNKQYPAEWQRFKKNVPADSSLSISEYYLDQMLNGTLENRDFYCYEWAYYEISIFIKGIKANEIDGIIQQFPYQSLSIMEAHYMSNNCFLEDDYIADNLRIIEDIPITIIHGEHDAICPVEFAQKIHSNLKKSVLYIENAGHSDSEPAIEKRIISVLNQ</sequence>
<keyword evidence="16" id="KW-1185">Reference proteome</keyword>
<gene>
    <name evidence="15" type="ORF">B0A75_18350</name>
</gene>
<evidence type="ECO:0000256" key="5">
    <source>
        <dbReference type="ARBA" id="ARBA00021843"/>
    </source>
</evidence>
<keyword evidence="8 11" id="KW-0645">Protease</keyword>
<evidence type="ECO:0000256" key="10">
    <source>
        <dbReference type="ARBA" id="ARBA00029605"/>
    </source>
</evidence>